<comment type="caution">
    <text evidence="1">The sequence shown here is derived from an EMBL/GenBank/DDBJ whole genome shotgun (WGS) entry which is preliminary data.</text>
</comment>
<dbReference type="Proteomes" id="UP000281604">
    <property type="component" value="Unassembled WGS sequence"/>
</dbReference>
<sequence length="97" mass="11259">MGVPRKSQWPHYHAAMLQPLIGIPQSCTNCPGIWLQRQRYHFIQPLRVDDFDIIIDQAYQLAPGMCHSIVIERRVIELTIIANNSNALKVRERLKIL</sequence>
<accession>A0A3M3ZHS7</accession>
<dbReference type="AlphaFoldDB" id="A0A3M3ZHS7"/>
<evidence type="ECO:0000313" key="2">
    <source>
        <dbReference type="Proteomes" id="UP000281604"/>
    </source>
</evidence>
<name>A0A3M3ZHS7_9PSED</name>
<proteinExistence type="predicted"/>
<evidence type="ECO:0000313" key="1">
    <source>
        <dbReference type="EMBL" id="RMO94247.1"/>
    </source>
</evidence>
<gene>
    <name evidence="1" type="ORF">ALQ30_200727</name>
</gene>
<protein>
    <submittedName>
        <fullName evidence="1">Uncharacterized protein</fullName>
    </submittedName>
</protein>
<reference evidence="1 2" key="1">
    <citation type="submission" date="2018-08" db="EMBL/GenBank/DDBJ databases">
        <title>Recombination of ecologically and evolutionarily significant loci maintains genetic cohesion in the Pseudomonas syringae species complex.</title>
        <authorList>
            <person name="Dillon M."/>
            <person name="Thakur S."/>
            <person name="Almeida R.N.D."/>
            <person name="Weir B.S."/>
            <person name="Guttman D.S."/>
        </authorList>
    </citation>
    <scope>NUCLEOTIDE SEQUENCE [LARGE SCALE GENOMIC DNA]</scope>
    <source>
        <strain evidence="1 2">ICMP 3706</strain>
    </source>
</reference>
<organism evidence="1 2">
    <name type="scientific">Pseudomonas syringae pv. persicae</name>
    <dbReference type="NCBI Taxonomy" id="237306"/>
    <lineage>
        <taxon>Bacteria</taxon>
        <taxon>Pseudomonadati</taxon>
        <taxon>Pseudomonadota</taxon>
        <taxon>Gammaproteobacteria</taxon>
        <taxon>Pseudomonadales</taxon>
        <taxon>Pseudomonadaceae</taxon>
        <taxon>Pseudomonas</taxon>
    </lineage>
</organism>
<dbReference type="EMBL" id="RBQE01000631">
    <property type="protein sequence ID" value="RMO94247.1"/>
    <property type="molecule type" value="Genomic_DNA"/>
</dbReference>